<evidence type="ECO:0000313" key="2">
    <source>
        <dbReference type="Proteomes" id="UP000751190"/>
    </source>
</evidence>
<dbReference type="AlphaFoldDB" id="A0A8J6CFK3"/>
<keyword evidence="2" id="KW-1185">Reference proteome</keyword>
<accession>A0A8J6CFK3</accession>
<dbReference type="Proteomes" id="UP000751190">
    <property type="component" value="Unassembled WGS sequence"/>
</dbReference>
<comment type="caution">
    <text evidence="1">The sequence shown here is derived from an EMBL/GenBank/DDBJ whole genome shotgun (WGS) entry which is preliminary data.</text>
</comment>
<dbReference type="OrthoDB" id="10567755at2759"/>
<reference evidence="1" key="1">
    <citation type="submission" date="2021-05" db="EMBL/GenBank/DDBJ databases">
        <title>The genome of the haptophyte Pavlova lutheri (Diacronema luteri, Pavlovales) - a model for lipid biosynthesis in eukaryotic algae.</title>
        <authorList>
            <person name="Hulatt C.J."/>
            <person name="Posewitz M.C."/>
        </authorList>
    </citation>
    <scope>NUCLEOTIDE SEQUENCE</scope>
    <source>
        <strain evidence="1">NIVA-4/92</strain>
    </source>
</reference>
<proteinExistence type="predicted"/>
<sequence>MPSKRTLLAFAGATVCATGAGLILLLAGGWRSGAMGGAHGADAGPPDVSAATAMLGQTLGQAPRECGEWGTVPAETLATYQEANPPSAHAILAYMCARERTREEMPPPSKGAITAKACRNWCEKEHKPPKSAKDVLTGWCCELRNETSCAWTDGKPALTQLPLSAAGASAFEPCPPAGQTEYRCSDNALTDAMALDGDAVGLCSQICLPPSLWKVAQRHGVTQGTCAEHGMTAFRYVASRAGVKYNVYAVPEARR</sequence>
<dbReference type="EMBL" id="JAGTXO010000009">
    <property type="protein sequence ID" value="KAG8465728.1"/>
    <property type="molecule type" value="Genomic_DNA"/>
</dbReference>
<evidence type="ECO:0000313" key="1">
    <source>
        <dbReference type="EMBL" id="KAG8465728.1"/>
    </source>
</evidence>
<name>A0A8J6CFK3_DIALT</name>
<gene>
    <name evidence="1" type="ORF">KFE25_005298</name>
</gene>
<protein>
    <submittedName>
        <fullName evidence="1">Uncharacterized protein</fullName>
    </submittedName>
</protein>
<organism evidence="1 2">
    <name type="scientific">Diacronema lutheri</name>
    <name type="common">Unicellular marine alga</name>
    <name type="synonym">Monochrysis lutheri</name>
    <dbReference type="NCBI Taxonomy" id="2081491"/>
    <lineage>
        <taxon>Eukaryota</taxon>
        <taxon>Haptista</taxon>
        <taxon>Haptophyta</taxon>
        <taxon>Pavlovophyceae</taxon>
        <taxon>Pavlovales</taxon>
        <taxon>Pavlovaceae</taxon>
        <taxon>Diacronema</taxon>
    </lineage>
</organism>